<organism evidence="2 3">
    <name type="scientific">Aphis glycines</name>
    <name type="common">Soybean aphid</name>
    <dbReference type="NCBI Taxonomy" id="307491"/>
    <lineage>
        <taxon>Eukaryota</taxon>
        <taxon>Metazoa</taxon>
        <taxon>Ecdysozoa</taxon>
        <taxon>Arthropoda</taxon>
        <taxon>Hexapoda</taxon>
        <taxon>Insecta</taxon>
        <taxon>Pterygota</taxon>
        <taxon>Neoptera</taxon>
        <taxon>Paraneoptera</taxon>
        <taxon>Hemiptera</taxon>
        <taxon>Sternorrhyncha</taxon>
        <taxon>Aphidomorpha</taxon>
        <taxon>Aphidoidea</taxon>
        <taxon>Aphididae</taxon>
        <taxon>Aphidini</taxon>
        <taxon>Aphis</taxon>
        <taxon>Aphis</taxon>
    </lineage>
</organism>
<dbReference type="Proteomes" id="UP000475862">
    <property type="component" value="Unassembled WGS sequence"/>
</dbReference>
<proteinExistence type="predicted"/>
<dbReference type="AlphaFoldDB" id="A0A6G0TL36"/>
<dbReference type="Pfam" id="PF05699">
    <property type="entry name" value="Dimer_Tnp_hAT"/>
    <property type="match status" value="1"/>
</dbReference>
<dbReference type="PANTHER" id="PTHR45749">
    <property type="match status" value="1"/>
</dbReference>
<dbReference type="InterPro" id="IPR008906">
    <property type="entry name" value="HATC_C_dom"/>
</dbReference>
<dbReference type="OrthoDB" id="6623686at2759"/>
<dbReference type="EMBL" id="VYZN01000032">
    <property type="protein sequence ID" value="KAE9533689.1"/>
    <property type="molecule type" value="Genomic_DNA"/>
</dbReference>
<reference evidence="2 3" key="1">
    <citation type="submission" date="2019-08" db="EMBL/GenBank/DDBJ databases">
        <title>The genome of the soybean aphid Biotype 1, its phylome, world population structure and adaptation to the North American continent.</title>
        <authorList>
            <person name="Giordano R."/>
            <person name="Donthu R.K."/>
            <person name="Hernandez A.G."/>
            <person name="Wright C.L."/>
            <person name="Zimin A.V."/>
        </authorList>
    </citation>
    <scope>NUCLEOTIDE SEQUENCE [LARGE SCALE GENOMIC DNA]</scope>
    <source>
        <tissue evidence="2">Whole aphids</tissue>
    </source>
</reference>
<protein>
    <recommendedName>
        <fullName evidence="1">HAT C-terminal dimerisation domain-containing protein</fullName>
    </recommendedName>
</protein>
<accession>A0A6G0TL36</accession>
<feature type="domain" description="HAT C-terminal dimerisation" evidence="1">
    <location>
        <begin position="93"/>
        <end position="156"/>
    </location>
</feature>
<comment type="caution">
    <text evidence="2">The sequence shown here is derived from an EMBL/GenBank/DDBJ whole genome shotgun (WGS) entry which is preliminary data.</text>
</comment>
<evidence type="ECO:0000313" key="3">
    <source>
        <dbReference type="Proteomes" id="UP000475862"/>
    </source>
</evidence>
<gene>
    <name evidence="2" type="ORF">AGLY_009038</name>
</gene>
<dbReference type="PANTHER" id="PTHR45749:SF21">
    <property type="entry name" value="DUF4371 DOMAIN-CONTAINING PROTEIN"/>
    <property type="match status" value="1"/>
</dbReference>
<evidence type="ECO:0000259" key="1">
    <source>
        <dbReference type="Pfam" id="PF05699"/>
    </source>
</evidence>
<name>A0A6G0TL36_APHGL</name>
<dbReference type="GO" id="GO:0046983">
    <property type="term" value="F:protein dimerization activity"/>
    <property type="evidence" value="ECO:0007669"/>
    <property type="project" value="InterPro"/>
</dbReference>
<evidence type="ECO:0000313" key="2">
    <source>
        <dbReference type="EMBL" id="KAE9533689.1"/>
    </source>
</evidence>
<sequence length="187" mass="21849">MPGMRSQLFRLRIVPINLEYLLDDLYNGLENRFNQETLNLISTIIGRLIELKTEEFDIELLSRKFVLNSDELGGELRLLRSLPDFVVEPSNKTIHQWLEKLSTSKHFVNVNKALKLFSTIPVTSCSCERAFSKLSLVKTKLRSCMLQERLDAMILIFLEQELASQINCEDVIDEFKYLHPFDRRLEL</sequence>
<keyword evidence="3" id="KW-1185">Reference proteome</keyword>
<dbReference type="InterPro" id="IPR012337">
    <property type="entry name" value="RNaseH-like_sf"/>
</dbReference>
<dbReference type="SUPFAM" id="SSF53098">
    <property type="entry name" value="Ribonuclease H-like"/>
    <property type="match status" value="1"/>
</dbReference>